<dbReference type="InterPro" id="IPR004090">
    <property type="entry name" value="Chemotax_Me-accpt_rcpt"/>
</dbReference>
<name>A0ABV7PJ64_9BURK</name>
<keyword evidence="4" id="KW-1133">Transmembrane helix</keyword>
<evidence type="ECO:0000256" key="4">
    <source>
        <dbReference type="SAM" id="Phobius"/>
    </source>
</evidence>
<comment type="similarity">
    <text evidence="2">Belongs to the methyl-accepting chemotaxis (MCP) protein family.</text>
</comment>
<keyword evidence="4" id="KW-0812">Transmembrane</keyword>
<evidence type="ECO:0000259" key="5">
    <source>
        <dbReference type="PROSITE" id="PS50111"/>
    </source>
</evidence>
<proteinExistence type="inferred from homology"/>
<keyword evidence="4" id="KW-0472">Membrane</keyword>
<keyword evidence="7" id="KW-1185">Reference proteome</keyword>
<dbReference type="SUPFAM" id="SSF58104">
    <property type="entry name" value="Methyl-accepting chemotaxis protein (MCP) signaling domain"/>
    <property type="match status" value="1"/>
</dbReference>
<dbReference type="PRINTS" id="PR00260">
    <property type="entry name" value="CHEMTRNSDUCR"/>
</dbReference>
<comment type="caution">
    <text evidence="6">The sequence shown here is derived from an EMBL/GenBank/DDBJ whole genome shotgun (WGS) entry which is preliminary data.</text>
</comment>
<dbReference type="EMBL" id="JBHRVV010000001">
    <property type="protein sequence ID" value="MFC3457576.1"/>
    <property type="molecule type" value="Genomic_DNA"/>
</dbReference>
<accession>A0ABV7PJ64</accession>
<protein>
    <submittedName>
        <fullName evidence="6">Methyl-accepting chemotaxis protein</fullName>
    </submittedName>
</protein>
<organism evidence="6 7">
    <name type="scientific">Massilia haematophila</name>
    <dbReference type="NCBI Taxonomy" id="457923"/>
    <lineage>
        <taxon>Bacteria</taxon>
        <taxon>Pseudomonadati</taxon>
        <taxon>Pseudomonadota</taxon>
        <taxon>Betaproteobacteria</taxon>
        <taxon>Burkholderiales</taxon>
        <taxon>Oxalobacteraceae</taxon>
        <taxon>Telluria group</taxon>
        <taxon>Massilia</taxon>
    </lineage>
</organism>
<dbReference type="InterPro" id="IPR004089">
    <property type="entry name" value="MCPsignal_dom"/>
</dbReference>
<dbReference type="Proteomes" id="UP001595665">
    <property type="component" value="Unassembled WGS sequence"/>
</dbReference>
<dbReference type="InterPro" id="IPR051310">
    <property type="entry name" value="MCP_chemotaxis"/>
</dbReference>
<evidence type="ECO:0000313" key="7">
    <source>
        <dbReference type="Proteomes" id="UP001595665"/>
    </source>
</evidence>
<evidence type="ECO:0000256" key="2">
    <source>
        <dbReference type="ARBA" id="ARBA00029447"/>
    </source>
</evidence>
<gene>
    <name evidence="6" type="ORF">ACFOPH_04865</name>
</gene>
<feature type="transmembrane region" description="Helical" evidence="4">
    <location>
        <begin position="187"/>
        <end position="207"/>
    </location>
</feature>
<dbReference type="PANTHER" id="PTHR43531">
    <property type="entry name" value="PROTEIN ICFG"/>
    <property type="match status" value="1"/>
</dbReference>
<evidence type="ECO:0000313" key="6">
    <source>
        <dbReference type="EMBL" id="MFC3457576.1"/>
    </source>
</evidence>
<reference evidence="7" key="1">
    <citation type="journal article" date="2019" name="Int. J. Syst. Evol. Microbiol.">
        <title>The Global Catalogue of Microorganisms (GCM) 10K type strain sequencing project: providing services to taxonomists for standard genome sequencing and annotation.</title>
        <authorList>
            <consortium name="The Broad Institute Genomics Platform"/>
            <consortium name="The Broad Institute Genome Sequencing Center for Infectious Disease"/>
            <person name="Wu L."/>
            <person name="Ma J."/>
        </authorList>
    </citation>
    <scope>NUCLEOTIDE SEQUENCE [LARGE SCALE GENOMIC DNA]</scope>
    <source>
        <strain evidence="7">CCM 7480</strain>
    </source>
</reference>
<dbReference type="Gene3D" id="1.10.287.950">
    <property type="entry name" value="Methyl-accepting chemotaxis protein"/>
    <property type="match status" value="1"/>
</dbReference>
<dbReference type="PROSITE" id="PS50111">
    <property type="entry name" value="CHEMOTAXIS_TRANSDUC_2"/>
    <property type="match status" value="1"/>
</dbReference>
<keyword evidence="3" id="KW-0807">Transducer</keyword>
<dbReference type="RefSeq" id="WP_379733892.1">
    <property type="nucleotide sequence ID" value="NZ_JBHRVV010000001.1"/>
</dbReference>
<dbReference type="Pfam" id="PF00015">
    <property type="entry name" value="MCPsignal"/>
    <property type="match status" value="1"/>
</dbReference>
<dbReference type="SMART" id="SM00283">
    <property type="entry name" value="MA"/>
    <property type="match status" value="1"/>
</dbReference>
<dbReference type="PANTHER" id="PTHR43531:SF14">
    <property type="entry name" value="METHYL-ACCEPTING CHEMOTAXIS PROTEIN I-RELATED"/>
    <property type="match status" value="1"/>
</dbReference>
<keyword evidence="1" id="KW-0488">Methylation</keyword>
<sequence>MKFSEARVSVRLFAAFALVLLVTLTLAAFALSRVNSIETALVEAEAFHNVQLEPLYAAREALGQTGIAARNAYIFQDAQAAQRELDLVDARKADYLAALARLDPVLGANAQYARVKEGLLAMARELERPRRFRAAGEMDAYGSFLVQECSPLRRQIVADIDVLVKELQVRTRSAGEAAAAEAAGARYWIASLAVLCALLCVVIGLAISRNLLGQLGGEPAYAADVARAIAQGELHREVDTRRARPASLLAAMRSMRDSLGAIVSKVRGGTEAIAAASNEIAAGNLDLSSRTETQAAALAQIAGSMKQLIGSVRQNAEYAAQASVLADQAATVSAQGGAAVEGVVATMNLIQDSSRRIEEIITVIDSIAFQTNILALNAAVEAARAGEQGRGFAVVASEVRNLAGRSAAAAREIKALIEDSVGKVGAGAALVGEAGATMREVVAGVQRVNQIMGSISGATRTQREDIEQVDAAIVRLDEMTLQNAALVEEASAAAQALRQQAGELAAVVNTFQLEAGDAARGPAPRRAPALAG</sequence>
<evidence type="ECO:0000256" key="1">
    <source>
        <dbReference type="ARBA" id="ARBA00022481"/>
    </source>
</evidence>
<feature type="domain" description="Methyl-accepting transducer" evidence="5">
    <location>
        <begin position="269"/>
        <end position="498"/>
    </location>
</feature>
<dbReference type="CDD" id="cd11386">
    <property type="entry name" value="MCP_signal"/>
    <property type="match status" value="1"/>
</dbReference>
<evidence type="ECO:0000256" key="3">
    <source>
        <dbReference type="PROSITE-ProRule" id="PRU00284"/>
    </source>
</evidence>